<feature type="transmembrane region" description="Helical" evidence="2">
    <location>
        <begin position="18"/>
        <end position="37"/>
    </location>
</feature>
<keyword evidence="4" id="KW-1185">Reference proteome</keyword>
<protein>
    <submittedName>
        <fullName evidence="3">Uncharacterized protein</fullName>
    </submittedName>
</protein>
<dbReference type="EMBL" id="ML220213">
    <property type="protein sequence ID" value="TGZ76161.1"/>
    <property type="molecule type" value="Genomic_DNA"/>
</dbReference>
<accession>A0A4S2MH35</accession>
<proteinExistence type="predicted"/>
<feature type="region of interest" description="Disordered" evidence="1">
    <location>
        <begin position="48"/>
        <end position="76"/>
    </location>
</feature>
<organism evidence="3 4">
    <name type="scientific">Ascodesmis nigricans</name>
    <dbReference type="NCBI Taxonomy" id="341454"/>
    <lineage>
        <taxon>Eukaryota</taxon>
        <taxon>Fungi</taxon>
        <taxon>Dikarya</taxon>
        <taxon>Ascomycota</taxon>
        <taxon>Pezizomycotina</taxon>
        <taxon>Pezizomycetes</taxon>
        <taxon>Pezizales</taxon>
        <taxon>Ascodesmidaceae</taxon>
        <taxon>Ascodesmis</taxon>
    </lineage>
</organism>
<name>A0A4S2MH35_9PEZI</name>
<feature type="compositionally biased region" description="Basic residues" evidence="1">
    <location>
        <begin position="60"/>
        <end position="76"/>
    </location>
</feature>
<keyword evidence="2" id="KW-0472">Membrane</keyword>
<evidence type="ECO:0000256" key="2">
    <source>
        <dbReference type="SAM" id="Phobius"/>
    </source>
</evidence>
<keyword evidence="2" id="KW-0812">Transmembrane</keyword>
<evidence type="ECO:0000313" key="4">
    <source>
        <dbReference type="Proteomes" id="UP000298138"/>
    </source>
</evidence>
<sequence length="76" mass="8587">MALGFIAADTELRMGFDALLFINTLVSVVISIVSFFPSSHPFILLARPPSSEHPSPLILRRNRNRNSTKKRSIQRH</sequence>
<gene>
    <name evidence="3" type="ORF">EX30DRAFT_38790</name>
</gene>
<dbReference type="InParanoid" id="A0A4S2MH35"/>
<evidence type="ECO:0000313" key="3">
    <source>
        <dbReference type="EMBL" id="TGZ76161.1"/>
    </source>
</evidence>
<keyword evidence="2" id="KW-1133">Transmembrane helix</keyword>
<dbReference type="Proteomes" id="UP000298138">
    <property type="component" value="Unassembled WGS sequence"/>
</dbReference>
<evidence type="ECO:0000256" key="1">
    <source>
        <dbReference type="SAM" id="MobiDB-lite"/>
    </source>
</evidence>
<reference evidence="3 4" key="1">
    <citation type="submission" date="2019-04" db="EMBL/GenBank/DDBJ databases">
        <title>Comparative genomics and transcriptomics to analyze fruiting body development in filamentous ascomycetes.</title>
        <authorList>
            <consortium name="DOE Joint Genome Institute"/>
            <person name="Lutkenhaus R."/>
            <person name="Traeger S."/>
            <person name="Breuer J."/>
            <person name="Kuo A."/>
            <person name="Lipzen A."/>
            <person name="Pangilinan J."/>
            <person name="Dilworth D."/>
            <person name="Sandor L."/>
            <person name="Poggeler S."/>
            <person name="Barry K."/>
            <person name="Grigoriev I.V."/>
            <person name="Nowrousian M."/>
        </authorList>
    </citation>
    <scope>NUCLEOTIDE SEQUENCE [LARGE SCALE GENOMIC DNA]</scope>
    <source>
        <strain evidence="3 4">CBS 389.68</strain>
    </source>
</reference>
<dbReference type="AlphaFoldDB" id="A0A4S2MH35"/>